<proteinExistence type="predicted"/>
<dbReference type="AlphaFoldDB" id="A0ABD1W7L3"/>
<sequence length="105" mass="11680">MIGNGRKLSISRLVQLSKEEIKLMSLAPSLPSGLWAKCKSWRFLRFLKLHGTSPVSELFLMLICVSLEALASDARISPENLLMSVRNTISFGRFTPKLNGKSSTQ</sequence>
<accession>A0ABD1W7L3</accession>
<organism evidence="1 2">
    <name type="scientific">Forsythia ovata</name>
    <dbReference type="NCBI Taxonomy" id="205694"/>
    <lineage>
        <taxon>Eukaryota</taxon>
        <taxon>Viridiplantae</taxon>
        <taxon>Streptophyta</taxon>
        <taxon>Embryophyta</taxon>
        <taxon>Tracheophyta</taxon>
        <taxon>Spermatophyta</taxon>
        <taxon>Magnoliopsida</taxon>
        <taxon>eudicotyledons</taxon>
        <taxon>Gunneridae</taxon>
        <taxon>Pentapetalae</taxon>
        <taxon>asterids</taxon>
        <taxon>lamiids</taxon>
        <taxon>Lamiales</taxon>
        <taxon>Oleaceae</taxon>
        <taxon>Forsythieae</taxon>
        <taxon>Forsythia</taxon>
    </lineage>
</organism>
<reference evidence="2" key="1">
    <citation type="submission" date="2024-07" db="EMBL/GenBank/DDBJ databases">
        <title>Two chromosome-level genome assemblies of Korean endemic species Abeliophyllum distichum and Forsythia ovata (Oleaceae).</title>
        <authorList>
            <person name="Jang H."/>
        </authorList>
    </citation>
    <scope>NUCLEOTIDE SEQUENCE [LARGE SCALE GENOMIC DNA]</scope>
</reference>
<name>A0ABD1W7L3_9LAMI</name>
<protein>
    <submittedName>
        <fullName evidence="1">Uncharacterized protein</fullName>
    </submittedName>
</protein>
<keyword evidence="2" id="KW-1185">Reference proteome</keyword>
<dbReference type="EMBL" id="JBFOLJ010000004">
    <property type="protein sequence ID" value="KAL2545526.1"/>
    <property type="molecule type" value="Genomic_DNA"/>
</dbReference>
<evidence type="ECO:0000313" key="2">
    <source>
        <dbReference type="Proteomes" id="UP001604277"/>
    </source>
</evidence>
<gene>
    <name evidence="1" type="ORF">Fot_14759</name>
</gene>
<evidence type="ECO:0000313" key="1">
    <source>
        <dbReference type="EMBL" id="KAL2545526.1"/>
    </source>
</evidence>
<dbReference type="Proteomes" id="UP001604277">
    <property type="component" value="Unassembled WGS sequence"/>
</dbReference>
<comment type="caution">
    <text evidence="1">The sequence shown here is derived from an EMBL/GenBank/DDBJ whole genome shotgun (WGS) entry which is preliminary data.</text>
</comment>